<proteinExistence type="predicted"/>
<feature type="compositionally biased region" description="Basic and acidic residues" evidence="1">
    <location>
        <begin position="52"/>
        <end position="73"/>
    </location>
</feature>
<dbReference type="EMBL" id="BAAAOR010000004">
    <property type="protein sequence ID" value="GAA1504590.1"/>
    <property type="molecule type" value="Genomic_DNA"/>
</dbReference>
<accession>A0ABN1ZUE7</accession>
<name>A0ABN1ZUE7_9ACTN</name>
<organism evidence="2 3">
    <name type="scientific">Nocardioides humi</name>
    <dbReference type="NCBI Taxonomy" id="449461"/>
    <lineage>
        <taxon>Bacteria</taxon>
        <taxon>Bacillati</taxon>
        <taxon>Actinomycetota</taxon>
        <taxon>Actinomycetes</taxon>
        <taxon>Propionibacteriales</taxon>
        <taxon>Nocardioidaceae</taxon>
        <taxon>Nocardioides</taxon>
    </lineage>
</organism>
<sequence>MKLLLVVLVFAAATYLAVRWLQDHGYGDQPARRRTPKPQPPTRPVAPDDDEGFLRDLEWQRRQEERHRDDHPQPPDNPDQQS</sequence>
<comment type="caution">
    <text evidence="2">The sequence shown here is derived from an EMBL/GenBank/DDBJ whole genome shotgun (WGS) entry which is preliminary data.</text>
</comment>
<gene>
    <name evidence="2" type="ORF">GCM10009788_05020</name>
</gene>
<reference evidence="2 3" key="1">
    <citation type="journal article" date="2019" name="Int. J. Syst. Evol. Microbiol.">
        <title>The Global Catalogue of Microorganisms (GCM) 10K type strain sequencing project: providing services to taxonomists for standard genome sequencing and annotation.</title>
        <authorList>
            <consortium name="The Broad Institute Genomics Platform"/>
            <consortium name="The Broad Institute Genome Sequencing Center for Infectious Disease"/>
            <person name="Wu L."/>
            <person name="Ma J."/>
        </authorList>
    </citation>
    <scope>NUCLEOTIDE SEQUENCE [LARGE SCALE GENOMIC DNA]</scope>
    <source>
        <strain evidence="2 3">JCM 14942</strain>
    </source>
</reference>
<dbReference type="RefSeq" id="WP_141005950.1">
    <property type="nucleotide sequence ID" value="NZ_BAAAOR010000004.1"/>
</dbReference>
<dbReference type="Proteomes" id="UP001500842">
    <property type="component" value="Unassembled WGS sequence"/>
</dbReference>
<protein>
    <recommendedName>
        <fullName evidence="4">Secreted protein</fullName>
    </recommendedName>
</protein>
<evidence type="ECO:0008006" key="4">
    <source>
        <dbReference type="Google" id="ProtNLM"/>
    </source>
</evidence>
<evidence type="ECO:0000256" key="1">
    <source>
        <dbReference type="SAM" id="MobiDB-lite"/>
    </source>
</evidence>
<keyword evidence="3" id="KW-1185">Reference proteome</keyword>
<feature type="region of interest" description="Disordered" evidence="1">
    <location>
        <begin position="24"/>
        <end position="82"/>
    </location>
</feature>
<evidence type="ECO:0000313" key="2">
    <source>
        <dbReference type="EMBL" id="GAA1504590.1"/>
    </source>
</evidence>
<evidence type="ECO:0000313" key="3">
    <source>
        <dbReference type="Proteomes" id="UP001500842"/>
    </source>
</evidence>